<dbReference type="InterPro" id="IPR052481">
    <property type="entry name" value="DZAN1"/>
</dbReference>
<reference evidence="2" key="2">
    <citation type="submission" date="2025-09" db="UniProtKB">
        <authorList>
            <consortium name="Ensembl"/>
        </authorList>
    </citation>
    <scope>IDENTIFICATION</scope>
</reference>
<dbReference type="PANTHER" id="PTHR16058:SF4">
    <property type="entry name" value="DOUBLE ZINC RIBBON AND ANKYRIN REPEAT-CONTAINING PROTEIN 1"/>
    <property type="match status" value="1"/>
</dbReference>
<dbReference type="PROSITE" id="PS50297">
    <property type="entry name" value="ANK_REP_REGION"/>
    <property type="match status" value="1"/>
</dbReference>
<dbReference type="Proteomes" id="UP000694565">
    <property type="component" value="Unplaced"/>
</dbReference>
<dbReference type="Ensembl" id="ENSCLMT00005018112.1">
    <property type="protein sequence ID" value="ENSCLMP00005017109.1"/>
    <property type="gene ID" value="ENSCLMG00005008810.1"/>
</dbReference>
<dbReference type="SUPFAM" id="SSF48403">
    <property type="entry name" value="Ankyrin repeat"/>
    <property type="match status" value="1"/>
</dbReference>
<organism evidence="2 3">
    <name type="scientific">Cyclopterus lumpus</name>
    <name type="common">Lumpsucker</name>
    <dbReference type="NCBI Taxonomy" id="8103"/>
    <lineage>
        <taxon>Eukaryota</taxon>
        <taxon>Metazoa</taxon>
        <taxon>Chordata</taxon>
        <taxon>Craniata</taxon>
        <taxon>Vertebrata</taxon>
        <taxon>Euteleostomi</taxon>
        <taxon>Actinopterygii</taxon>
        <taxon>Neopterygii</taxon>
        <taxon>Teleostei</taxon>
        <taxon>Neoteleostei</taxon>
        <taxon>Acanthomorphata</taxon>
        <taxon>Eupercaria</taxon>
        <taxon>Perciformes</taxon>
        <taxon>Cottioidei</taxon>
        <taxon>Cottales</taxon>
        <taxon>Cyclopteridae</taxon>
        <taxon>Cyclopterus</taxon>
    </lineage>
</organism>
<sequence>MLCCVFCKSLVPVNTQTCLICEASIHQQLQPQSSLTLQEHVVCVCCGSGNPAHVFSCLTCESRVQPPGHGASCVVCWRCGANGHPYAFYCAACDCSPLYEQASAPISNDATWQATPSSRPAPSTKLATPTAEQFTQTVGLYYPSGTELQRKETQRKLQLSKQQATRDCQPLLTAISPGRGFWRKKLDHLCAHLRSYAQNNAPSGLCWERPRLGRMVSAVIQEDRYEVSVTVSLVSAGARRTSGVFFSNIRTVVEGAGSGSGLGQISVIQQLLDQVRVSEGLDPSCCNSNGQHALAVALVNGHHDVLPVLVQRGADVGPNTALHEAAALGSEGLKGAQVLLSCRAGVRRRNGGGQTAYDVAVNSGCNDMVTLLAARAGLDLMAALLADTCRVTSFPMQV</sequence>
<reference evidence="2" key="1">
    <citation type="submission" date="2025-08" db="UniProtKB">
        <authorList>
            <consortium name="Ensembl"/>
        </authorList>
    </citation>
    <scope>IDENTIFICATION</scope>
</reference>
<dbReference type="PANTHER" id="PTHR16058">
    <property type="entry name" value="DOUBLE ZINC RIBBON AND ANKYRIN REPEAT-CONTAINING PROTEIN 1"/>
    <property type="match status" value="1"/>
</dbReference>
<dbReference type="InterPro" id="IPR036770">
    <property type="entry name" value="Ankyrin_rpt-contain_sf"/>
</dbReference>
<dbReference type="Pfam" id="PF12796">
    <property type="entry name" value="Ank_2"/>
    <property type="match status" value="1"/>
</dbReference>
<evidence type="ECO:0000313" key="2">
    <source>
        <dbReference type="Ensembl" id="ENSCLMP00005017109.1"/>
    </source>
</evidence>
<evidence type="ECO:0000256" key="1">
    <source>
        <dbReference type="PROSITE-ProRule" id="PRU00023"/>
    </source>
</evidence>
<proteinExistence type="predicted"/>
<feature type="repeat" description="ANK" evidence="1">
    <location>
        <begin position="289"/>
        <end position="321"/>
    </location>
</feature>
<name>A0A8C2XDH9_CYCLU</name>
<keyword evidence="1" id="KW-0040">ANK repeat</keyword>
<dbReference type="GeneTree" id="ENSGT00390000000549"/>
<dbReference type="InterPro" id="IPR002110">
    <property type="entry name" value="Ankyrin_rpt"/>
</dbReference>
<accession>A0A8C2XDH9</accession>
<evidence type="ECO:0000313" key="3">
    <source>
        <dbReference type="Proteomes" id="UP000694565"/>
    </source>
</evidence>
<dbReference type="AlphaFoldDB" id="A0A8C2XDH9"/>
<dbReference type="Gene3D" id="1.25.40.20">
    <property type="entry name" value="Ankyrin repeat-containing domain"/>
    <property type="match status" value="2"/>
</dbReference>
<protein>
    <recommendedName>
        <fullName evidence="4">Double zinc ribbon and ankyrin repeat domains 1</fullName>
    </recommendedName>
</protein>
<evidence type="ECO:0008006" key="4">
    <source>
        <dbReference type="Google" id="ProtNLM"/>
    </source>
</evidence>
<dbReference type="PROSITE" id="PS50088">
    <property type="entry name" value="ANK_REPEAT"/>
    <property type="match status" value="1"/>
</dbReference>
<keyword evidence="3" id="KW-1185">Reference proteome</keyword>